<dbReference type="PANTHER" id="PTHR34009:SF2">
    <property type="entry name" value="PROTEIN STAR"/>
    <property type="match status" value="1"/>
</dbReference>
<dbReference type="InterPro" id="IPR053202">
    <property type="entry name" value="EGF_Rcpt_Signaling_Reg"/>
</dbReference>
<evidence type="ECO:0000259" key="1">
    <source>
        <dbReference type="Pfam" id="PF05050"/>
    </source>
</evidence>
<dbReference type="GO" id="GO:0008168">
    <property type="term" value="F:methyltransferase activity"/>
    <property type="evidence" value="ECO:0007669"/>
    <property type="project" value="UniProtKB-KW"/>
</dbReference>
<sequence>MNRAEITDLLRSQDLAFLAYCVARRRRSRAQILQDLWVCYELGEKREGFFVEFGSTNGLTNSNTWFLEKELGWKGILAEPNPVWHADLAANRGAHIEHRCVSSRSGAIVTFLTTDGVDPELSAIAAFADGDHFADVRSKGNRIDVETISLNDLLDRYDAPAVVDYISIDTEGNELDILSSFDFGKRRFRLISVEQNPNTERGIQDLLQKNGYVRVFPQFSQWDGWYVSTELRSGRDHDIVAPAA</sequence>
<dbReference type="RefSeq" id="WP_377265252.1">
    <property type="nucleotide sequence ID" value="NZ_JBHMAA010000033.1"/>
</dbReference>
<name>A0ABV6AQQ7_9HYPH</name>
<feature type="domain" description="Methyltransferase FkbM" evidence="1">
    <location>
        <begin position="62"/>
        <end position="212"/>
    </location>
</feature>
<proteinExistence type="predicted"/>
<protein>
    <submittedName>
        <fullName evidence="2">FkbM family methyltransferase</fullName>
    </submittedName>
</protein>
<dbReference type="NCBIfam" id="TIGR01444">
    <property type="entry name" value="fkbM_fam"/>
    <property type="match status" value="1"/>
</dbReference>
<dbReference type="GO" id="GO:0032259">
    <property type="term" value="P:methylation"/>
    <property type="evidence" value="ECO:0007669"/>
    <property type="project" value="UniProtKB-KW"/>
</dbReference>
<dbReference type="EMBL" id="JBHMAA010000033">
    <property type="protein sequence ID" value="MFB9952449.1"/>
    <property type="molecule type" value="Genomic_DNA"/>
</dbReference>
<evidence type="ECO:0000313" key="2">
    <source>
        <dbReference type="EMBL" id="MFB9952449.1"/>
    </source>
</evidence>
<dbReference type="PANTHER" id="PTHR34009">
    <property type="entry name" value="PROTEIN STAR"/>
    <property type="match status" value="1"/>
</dbReference>
<keyword evidence="2" id="KW-0489">Methyltransferase</keyword>
<dbReference type="SUPFAM" id="SSF53335">
    <property type="entry name" value="S-adenosyl-L-methionine-dependent methyltransferases"/>
    <property type="match status" value="1"/>
</dbReference>
<comment type="caution">
    <text evidence="2">The sequence shown here is derived from an EMBL/GenBank/DDBJ whole genome shotgun (WGS) entry which is preliminary data.</text>
</comment>
<dbReference type="Proteomes" id="UP001589692">
    <property type="component" value="Unassembled WGS sequence"/>
</dbReference>
<organism evidence="2 3">
    <name type="scientific">Rhizobium puerariae</name>
    <dbReference type="NCBI Taxonomy" id="1585791"/>
    <lineage>
        <taxon>Bacteria</taxon>
        <taxon>Pseudomonadati</taxon>
        <taxon>Pseudomonadota</taxon>
        <taxon>Alphaproteobacteria</taxon>
        <taxon>Hyphomicrobiales</taxon>
        <taxon>Rhizobiaceae</taxon>
        <taxon>Rhizobium/Agrobacterium group</taxon>
        <taxon>Rhizobium</taxon>
    </lineage>
</organism>
<evidence type="ECO:0000313" key="3">
    <source>
        <dbReference type="Proteomes" id="UP001589692"/>
    </source>
</evidence>
<dbReference type="Pfam" id="PF05050">
    <property type="entry name" value="Methyltransf_21"/>
    <property type="match status" value="1"/>
</dbReference>
<gene>
    <name evidence="2" type="ORF">ACFFP0_26700</name>
</gene>
<dbReference type="InterPro" id="IPR029063">
    <property type="entry name" value="SAM-dependent_MTases_sf"/>
</dbReference>
<reference evidence="2 3" key="1">
    <citation type="submission" date="2024-09" db="EMBL/GenBank/DDBJ databases">
        <authorList>
            <person name="Sun Q."/>
            <person name="Mori K."/>
        </authorList>
    </citation>
    <scope>NUCLEOTIDE SEQUENCE [LARGE SCALE GENOMIC DNA]</scope>
    <source>
        <strain evidence="2 3">TBRC 4938</strain>
    </source>
</reference>
<keyword evidence="2" id="KW-0808">Transferase</keyword>
<accession>A0ABV6AQQ7</accession>
<dbReference type="Gene3D" id="3.40.50.150">
    <property type="entry name" value="Vaccinia Virus protein VP39"/>
    <property type="match status" value="1"/>
</dbReference>
<keyword evidence="3" id="KW-1185">Reference proteome</keyword>
<dbReference type="InterPro" id="IPR006342">
    <property type="entry name" value="FkbM_mtfrase"/>
</dbReference>